<organism evidence="9">
    <name type="scientific">Xenopus laevis</name>
    <name type="common">African clawed frog</name>
    <dbReference type="NCBI Taxonomy" id="8355"/>
    <lineage>
        <taxon>Eukaryota</taxon>
        <taxon>Metazoa</taxon>
        <taxon>Chordata</taxon>
        <taxon>Craniata</taxon>
        <taxon>Vertebrata</taxon>
        <taxon>Euteleostomi</taxon>
        <taxon>Amphibia</taxon>
        <taxon>Batrachia</taxon>
        <taxon>Anura</taxon>
        <taxon>Pipoidea</taxon>
        <taxon>Pipidae</taxon>
        <taxon>Xenopodinae</taxon>
        <taxon>Xenopus</taxon>
        <taxon>Xenopus</taxon>
    </lineage>
</organism>
<accession>Q7ZY30</accession>
<dbReference type="EMBL" id="BC044000">
    <property type="protein sequence ID" value="AAH44000.1"/>
    <property type="molecule type" value="mRNA"/>
</dbReference>
<dbReference type="CDD" id="cd20984">
    <property type="entry name" value="IgV_B7-H4"/>
    <property type="match status" value="1"/>
</dbReference>
<dbReference type="PROSITE" id="PS50835">
    <property type="entry name" value="IG_LIKE"/>
    <property type="match status" value="2"/>
</dbReference>
<evidence type="ECO:0000259" key="8">
    <source>
        <dbReference type="PROSITE" id="PS50835"/>
    </source>
</evidence>
<dbReference type="SUPFAM" id="SSF48726">
    <property type="entry name" value="Immunoglobulin"/>
    <property type="match status" value="1"/>
</dbReference>
<evidence type="ECO:0000256" key="6">
    <source>
        <dbReference type="ARBA" id="ARBA00023319"/>
    </source>
</evidence>
<dbReference type="InterPro" id="IPR050504">
    <property type="entry name" value="IgSF_BTN/MOG"/>
</dbReference>
<keyword evidence="2" id="KW-0732">Signal</keyword>
<dbReference type="GO" id="GO:0001817">
    <property type="term" value="P:regulation of cytokine production"/>
    <property type="evidence" value="ECO:0007669"/>
    <property type="project" value="TreeGrafter"/>
</dbReference>
<keyword evidence="4" id="KW-1015">Disulfide bond</keyword>
<feature type="transmembrane region" description="Helical" evidence="7">
    <location>
        <begin position="17"/>
        <end position="42"/>
    </location>
</feature>
<dbReference type="InterPro" id="IPR007110">
    <property type="entry name" value="Ig-like_dom"/>
</dbReference>
<evidence type="ECO:0000256" key="7">
    <source>
        <dbReference type="SAM" id="Phobius"/>
    </source>
</evidence>
<comment type="subcellular location">
    <subcellularLocation>
        <location evidence="1">Membrane</location>
    </subcellularLocation>
</comment>
<dbReference type="InterPro" id="IPR003599">
    <property type="entry name" value="Ig_sub"/>
</dbReference>
<dbReference type="GO" id="GO:0050863">
    <property type="term" value="P:regulation of T cell activation"/>
    <property type="evidence" value="ECO:0007669"/>
    <property type="project" value="UniProtKB-ARBA"/>
</dbReference>
<feature type="non-terminal residue" evidence="9">
    <location>
        <position position="1"/>
    </location>
</feature>
<dbReference type="GO" id="GO:0005102">
    <property type="term" value="F:signaling receptor binding"/>
    <property type="evidence" value="ECO:0007669"/>
    <property type="project" value="TreeGrafter"/>
</dbReference>
<proteinExistence type="evidence at transcript level"/>
<evidence type="ECO:0000256" key="4">
    <source>
        <dbReference type="ARBA" id="ARBA00023157"/>
    </source>
</evidence>
<dbReference type="SMART" id="SM00408">
    <property type="entry name" value="IGc2"/>
    <property type="match status" value="1"/>
</dbReference>
<dbReference type="InterPro" id="IPR013106">
    <property type="entry name" value="Ig_V-set"/>
</dbReference>
<dbReference type="GO" id="GO:0050852">
    <property type="term" value="P:T cell receptor signaling pathway"/>
    <property type="evidence" value="ECO:0007669"/>
    <property type="project" value="TreeGrafter"/>
</dbReference>
<keyword evidence="6" id="KW-0393">Immunoglobulin domain</keyword>
<dbReference type="InterPro" id="IPR013783">
    <property type="entry name" value="Ig-like_fold"/>
</dbReference>
<dbReference type="SMART" id="SM00409">
    <property type="entry name" value="IG"/>
    <property type="match status" value="1"/>
</dbReference>
<dbReference type="InterPro" id="IPR053896">
    <property type="entry name" value="BTN3A2-like_Ig-C"/>
</dbReference>
<dbReference type="PANTHER" id="PTHR24100:SF0">
    <property type="entry name" value="V-SET DOMAIN-CONTAINING T-CELL ACTIVATION INHIBITOR 1"/>
    <property type="match status" value="1"/>
</dbReference>
<keyword evidence="3 7" id="KW-0472">Membrane</keyword>
<evidence type="ECO:0000256" key="5">
    <source>
        <dbReference type="ARBA" id="ARBA00023180"/>
    </source>
</evidence>
<dbReference type="FunFam" id="2.60.40.10:FF:000142">
    <property type="entry name" value="V-set domain-containing T-cell activation inhibitor 1"/>
    <property type="match status" value="1"/>
</dbReference>
<dbReference type="Gene3D" id="2.60.40.10">
    <property type="entry name" value="Immunoglobulins"/>
    <property type="match status" value="2"/>
</dbReference>
<feature type="domain" description="Ig-like" evidence="8">
    <location>
        <begin position="49"/>
        <end position="156"/>
    </location>
</feature>
<keyword evidence="7" id="KW-0812">Transmembrane</keyword>
<reference evidence="9" key="1">
    <citation type="submission" date="2003-01" db="EMBL/GenBank/DDBJ databases">
        <authorList>
            <consortium name="NIH - Xenopus Gene Collection (XGC) project"/>
        </authorList>
    </citation>
    <scope>NUCLEOTIDE SEQUENCE [LARGE SCALE MRNA]</scope>
    <source>
        <tissue evidence="9">Embryo</tissue>
    </source>
</reference>
<dbReference type="AlphaFoldDB" id="Q7ZY30"/>
<name>Q7ZY30_XENLA</name>
<evidence type="ECO:0000256" key="1">
    <source>
        <dbReference type="ARBA" id="ARBA00004370"/>
    </source>
</evidence>
<evidence type="ECO:0000256" key="2">
    <source>
        <dbReference type="ARBA" id="ARBA00022729"/>
    </source>
</evidence>
<dbReference type="Pfam" id="PF07686">
    <property type="entry name" value="V-set"/>
    <property type="match status" value="1"/>
</dbReference>
<sequence>TTGSGKHWADMGTLSKIIFHLMIALIVFLLAALVLIIGIGIAGSKGAVPVSAASLVGHINDDVILSCTFTPDPSQDNDIKWEKVGMSGLVHKYQKGNNELTDQNPAFRGRTSLFLSQVMVGNASLKLSRVQLSDTGTYRCIISNSKGTGESKMVFRVGDFSTVTVTQVSNNSLNCDSPSWYPQPNVSWVSTSGTNLTNLTWTSFQPGLNRAVTVRSALREVQLDVQYTCVINTELARAEGDAMLTDSGLQTASRLEVFSSVDLLSAPRLWLCTPFLSLLLGSVIH</sequence>
<protein>
    <submittedName>
        <fullName evidence="9">LOC398470 protein</fullName>
    </submittedName>
</protein>
<dbReference type="InterPro" id="IPR003598">
    <property type="entry name" value="Ig_sub2"/>
</dbReference>
<gene>
    <name evidence="9" type="primary">LOC398470</name>
</gene>
<dbReference type="GO" id="GO:0009897">
    <property type="term" value="C:external side of plasma membrane"/>
    <property type="evidence" value="ECO:0007669"/>
    <property type="project" value="TreeGrafter"/>
</dbReference>
<keyword evidence="7" id="KW-1133">Transmembrane helix</keyword>
<dbReference type="InterPro" id="IPR036179">
    <property type="entry name" value="Ig-like_dom_sf"/>
</dbReference>
<dbReference type="Pfam" id="PF22705">
    <property type="entry name" value="C2-set_3"/>
    <property type="match status" value="1"/>
</dbReference>
<feature type="domain" description="Ig-like" evidence="8">
    <location>
        <begin position="172"/>
        <end position="245"/>
    </location>
</feature>
<evidence type="ECO:0000256" key="3">
    <source>
        <dbReference type="ARBA" id="ARBA00023136"/>
    </source>
</evidence>
<dbReference type="GO" id="GO:1903037">
    <property type="term" value="P:regulation of leukocyte cell-cell adhesion"/>
    <property type="evidence" value="ECO:0007669"/>
    <property type="project" value="UniProtKB-ARBA"/>
</dbReference>
<evidence type="ECO:0000313" key="9">
    <source>
        <dbReference type="EMBL" id="AAH44000.1"/>
    </source>
</evidence>
<dbReference type="PANTHER" id="PTHR24100">
    <property type="entry name" value="BUTYROPHILIN"/>
    <property type="match status" value="1"/>
</dbReference>
<keyword evidence="5" id="KW-0325">Glycoprotein</keyword>